<dbReference type="EMBL" id="CP025299">
    <property type="protein sequence ID" value="AUG29394.1"/>
    <property type="molecule type" value="Genomic_DNA"/>
</dbReference>
<evidence type="ECO:0000313" key="2">
    <source>
        <dbReference type="Proteomes" id="UP000233276"/>
    </source>
</evidence>
<dbReference type="RefSeq" id="WP_016464776.1">
    <property type="nucleotide sequence ID" value="NZ_CP025299.1"/>
</dbReference>
<organism evidence="1 2">
    <name type="scientific">Microbacterium hominis</name>
    <dbReference type="NCBI Taxonomy" id="162426"/>
    <lineage>
        <taxon>Bacteria</taxon>
        <taxon>Bacillati</taxon>
        <taxon>Actinomycetota</taxon>
        <taxon>Actinomycetes</taxon>
        <taxon>Micrococcales</taxon>
        <taxon>Microbacteriaceae</taxon>
        <taxon>Microbacterium</taxon>
    </lineage>
</organism>
<dbReference type="KEGG" id="mhos:CXR34_07940"/>
<accession>A0A2K9DU45</accession>
<protein>
    <submittedName>
        <fullName evidence="1">Uncharacterized protein</fullName>
    </submittedName>
</protein>
<sequence>MTDLLASDRTQTRARLADHIKQSAAAAIVDPGKEPTSRMVILGHLLDPAANVVDLAITRFERGARFPTIDRERIADYITRSLERHVLGLSNSPLDLHEIAQDRSPFAWSDKLATACVRAGITEVRRARGREVGADLHALDEFVPMGPIPTLDWGDRFRSAEELFIARERRSLVAGLTEIVETWDERGLSAVEKDIERARAVRTLNALPPAAVSDKSHKRWLSAFLRNEGADRVIRASLIAHRDLAAGEPQWSQLAVDDRLLDLWMDYTADQANALLEAHAEAATLIVKEAAAFPARPSDAKRVAVRRLLKNLIIYRGWPSLVMRLEKAWVAEFFDSNCDGEAITDISSEEERVEAAADWADAATAALQFPGRPLGLQVRTVADVAEWMMRAYRLTTTRQVPAGREAA</sequence>
<evidence type="ECO:0000313" key="1">
    <source>
        <dbReference type="EMBL" id="AUG29394.1"/>
    </source>
</evidence>
<proteinExistence type="predicted"/>
<gene>
    <name evidence="1" type="ORF">CXR34_07940</name>
</gene>
<reference evidence="1 2" key="1">
    <citation type="submission" date="2017-12" db="EMBL/GenBank/DDBJ databases">
        <title>Isolation and characterization of estrogens degradatiion strain Microbacterium hominis SJTG1.</title>
        <authorList>
            <person name="Xiong W."/>
            <person name="Yin C."/>
            <person name="Zheng D."/>
            <person name="Liang R."/>
        </authorList>
    </citation>
    <scope>NUCLEOTIDE SEQUENCE [LARGE SCALE GENOMIC DNA]</scope>
    <source>
        <strain evidence="1 2">SJTG1</strain>
    </source>
</reference>
<name>A0A2K9DU45_9MICO</name>
<dbReference type="Proteomes" id="UP000233276">
    <property type="component" value="Chromosome"/>
</dbReference>
<dbReference type="AlphaFoldDB" id="A0A2K9DU45"/>